<feature type="compositionally biased region" description="Low complexity" evidence="1">
    <location>
        <begin position="93"/>
        <end position="107"/>
    </location>
</feature>
<gene>
    <name evidence="2" type="ORF">SAMN05660748_1200</name>
</gene>
<evidence type="ECO:0008006" key="4">
    <source>
        <dbReference type="Google" id="ProtNLM"/>
    </source>
</evidence>
<dbReference type="EMBL" id="OBQI01000002">
    <property type="protein sequence ID" value="SOC48504.1"/>
    <property type="molecule type" value="Genomic_DNA"/>
</dbReference>
<dbReference type="RefSeq" id="WP_097194155.1">
    <property type="nucleotide sequence ID" value="NZ_OBQI01000002.1"/>
</dbReference>
<proteinExistence type="predicted"/>
<evidence type="ECO:0000256" key="1">
    <source>
        <dbReference type="SAM" id="MobiDB-lite"/>
    </source>
</evidence>
<dbReference type="Proteomes" id="UP000219435">
    <property type="component" value="Unassembled WGS sequence"/>
</dbReference>
<name>A0A285V2Y9_9ACTN</name>
<dbReference type="PROSITE" id="PS51318">
    <property type="entry name" value="TAT"/>
    <property type="match status" value="1"/>
</dbReference>
<sequence>MSSLPPPGPRGFSRRTLLATSAAGLALLAAGCTSSRTEQRERVTGEQADQLLGQVGVQETLVAAYTAAGAADPGLAGEVAELAAQAGEQLARLRAAAPGATPSAVSPGSPPSPGEARSWLRAQVAAAATSHATACVNQSGARAALLGSISAGLRGQDGRLA</sequence>
<protein>
    <recommendedName>
        <fullName evidence="4">DUF4439 domain-containing protein</fullName>
    </recommendedName>
</protein>
<dbReference type="AlphaFoldDB" id="A0A285V2Y9"/>
<dbReference type="InterPro" id="IPR006311">
    <property type="entry name" value="TAT_signal"/>
</dbReference>
<evidence type="ECO:0000313" key="3">
    <source>
        <dbReference type="Proteomes" id="UP000219435"/>
    </source>
</evidence>
<reference evidence="3" key="1">
    <citation type="submission" date="2017-08" db="EMBL/GenBank/DDBJ databases">
        <authorList>
            <person name="Varghese N."/>
            <person name="Submissions S."/>
        </authorList>
    </citation>
    <scope>NUCLEOTIDE SEQUENCE [LARGE SCALE GENOMIC DNA]</scope>
    <source>
        <strain evidence="3">DSM 4725</strain>
    </source>
</reference>
<keyword evidence="3" id="KW-1185">Reference proteome</keyword>
<accession>A0A285V2Y9</accession>
<organism evidence="2 3">
    <name type="scientific">Blastococcus aggregatus</name>
    <dbReference type="NCBI Taxonomy" id="38502"/>
    <lineage>
        <taxon>Bacteria</taxon>
        <taxon>Bacillati</taxon>
        <taxon>Actinomycetota</taxon>
        <taxon>Actinomycetes</taxon>
        <taxon>Geodermatophilales</taxon>
        <taxon>Geodermatophilaceae</taxon>
        <taxon>Blastococcus</taxon>
    </lineage>
</organism>
<evidence type="ECO:0000313" key="2">
    <source>
        <dbReference type="EMBL" id="SOC48504.1"/>
    </source>
</evidence>
<feature type="region of interest" description="Disordered" evidence="1">
    <location>
        <begin position="93"/>
        <end position="116"/>
    </location>
</feature>